<dbReference type="OrthoDB" id="21644at2"/>
<feature type="compositionally biased region" description="Polar residues" evidence="1">
    <location>
        <begin position="117"/>
        <end position="127"/>
    </location>
</feature>
<keyword evidence="3" id="KW-1185">Reference proteome</keyword>
<name>A0A1N6J9B2_9BURK</name>
<protein>
    <recommendedName>
        <fullName evidence="4">DNA-binding protein</fullName>
    </recommendedName>
</protein>
<feature type="compositionally biased region" description="Low complexity" evidence="1">
    <location>
        <begin position="128"/>
        <end position="161"/>
    </location>
</feature>
<feature type="region of interest" description="Disordered" evidence="1">
    <location>
        <begin position="1"/>
        <end position="24"/>
    </location>
</feature>
<gene>
    <name evidence="2" type="ORF">SAMN05444165_2924</name>
</gene>
<dbReference type="AlphaFoldDB" id="A0A1N6J9B2"/>
<dbReference type="EMBL" id="FSRU01000001">
    <property type="protein sequence ID" value="SIO40867.1"/>
    <property type="molecule type" value="Genomic_DNA"/>
</dbReference>
<dbReference type="Pfam" id="PF20106">
    <property type="entry name" value="DUF6496"/>
    <property type="match status" value="1"/>
</dbReference>
<dbReference type="InterPro" id="IPR045468">
    <property type="entry name" value="DUF6496"/>
</dbReference>
<proteinExistence type="predicted"/>
<dbReference type="Proteomes" id="UP000185151">
    <property type="component" value="Unassembled WGS sequence"/>
</dbReference>
<evidence type="ECO:0000313" key="2">
    <source>
        <dbReference type="EMBL" id="SIO40867.1"/>
    </source>
</evidence>
<evidence type="ECO:0000256" key="1">
    <source>
        <dbReference type="SAM" id="MobiDB-lite"/>
    </source>
</evidence>
<feature type="compositionally biased region" description="Basic residues" evidence="1">
    <location>
        <begin position="162"/>
        <end position="173"/>
    </location>
</feature>
<sequence length="173" mass="17782">MPVQKTIHRAQADKRAGKAASTQAGEFVKEEVDRVRAGKHGVRSARQAIAIGLSKARRAGVDLKAPKKGTTSEATRKKAAKDSAAGQHKSAAKSTSTESKTKRARAATTALKRESGQGASSAALSRQTKTAAARRPAASRSAAAKKAASTKGAAGRSAAAKKAAHTRAARSHH</sequence>
<evidence type="ECO:0000313" key="3">
    <source>
        <dbReference type="Proteomes" id="UP000185151"/>
    </source>
</evidence>
<organism evidence="2 3">
    <name type="scientific">Paraburkholderia phenazinium</name>
    <dbReference type="NCBI Taxonomy" id="60549"/>
    <lineage>
        <taxon>Bacteria</taxon>
        <taxon>Pseudomonadati</taxon>
        <taxon>Pseudomonadota</taxon>
        <taxon>Betaproteobacteria</taxon>
        <taxon>Burkholderiales</taxon>
        <taxon>Burkholderiaceae</taxon>
        <taxon>Paraburkholderia</taxon>
    </lineage>
</organism>
<evidence type="ECO:0008006" key="4">
    <source>
        <dbReference type="Google" id="ProtNLM"/>
    </source>
</evidence>
<dbReference type="RefSeq" id="WP_074296284.1">
    <property type="nucleotide sequence ID" value="NZ_FSRU01000001.1"/>
</dbReference>
<feature type="region of interest" description="Disordered" evidence="1">
    <location>
        <begin position="58"/>
        <end position="173"/>
    </location>
</feature>
<accession>A0A1N6J9B2</accession>
<reference evidence="2 3" key="1">
    <citation type="submission" date="2016-11" db="EMBL/GenBank/DDBJ databases">
        <authorList>
            <person name="Jaros S."/>
            <person name="Januszkiewicz K."/>
            <person name="Wedrychowicz H."/>
        </authorList>
    </citation>
    <scope>NUCLEOTIDE SEQUENCE [LARGE SCALE GENOMIC DNA]</scope>
    <source>
        <strain evidence="2 3">GAS95</strain>
    </source>
</reference>